<protein>
    <submittedName>
        <fullName evidence="2">Nucleotidyl transferase AbiEii/AbiGii toxin family protein</fullName>
    </submittedName>
</protein>
<keyword evidence="3" id="KW-1185">Reference proteome</keyword>
<gene>
    <name evidence="2" type="ORF">ACI2L5_37460</name>
</gene>
<organism evidence="2 3">
    <name type="scientific">Streptomyces milbemycinicus</name>
    <dbReference type="NCBI Taxonomy" id="476552"/>
    <lineage>
        <taxon>Bacteria</taxon>
        <taxon>Bacillati</taxon>
        <taxon>Actinomycetota</taxon>
        <taxon>Actinomycetes</taxon>
        <taxon>Kitasatosporales</taxon>
        <taxon>Streptomycetaceae</taxon>
        <taxon>Streptomyces</taxon>
    </lineage>
</organism>
<keyword evidence="2" id="KW-0808">Transferase</keyword>
<evidence type="ECO:0000313" key="2">
    <source>
        <dbReference type="EMBL" id="MFK4270576.1"/>
    </source>
</evidence>
<dbReference type="GO" id="GO:0016740">
    <property type="term" value="F:transferase activity"/>
    <property type="evidence" value="ECO:0007669"/>
    <property type="project" value="UniProtKB-KW"/>
</dbReference>
<comment type="caution">
    <text evidence="2">The sequence shown here is derived from an EMBL/GenBank/DDBJ whole genome shotgun (WGS) entry which is preliminary data.</text>
</comment>
<dbReference type="EMBL" id="JBJDQH010000014">
    <property type="protein sequence ID" value="MFK4270576.1"/>
    <property type="molecule type" value="Genomic_DNA"/>
</dbReference>
<evidence type="ECO:0000256" key="1">
    <source>
        <dbReference type="SAM" id="MobiDB-lite"/>
    </source>
</evidence>
<dbReference type="InterPro" id="IPR014942">
    <property type="entry name" value="AbiEii"/>
</dbReference>
<dbReference type="Pfam" id="PF08843">
    <property type="entry name" value="AbiEii"/>
    <property type="match status" value="1"/>
</dbReference>
<feature type="region of interest" description="Disordered" evidence="1">
    <location>
        <begin position="1"/>
        <end position="24"/>
    </location>
</feature>
<accession>A0ABW8LXB0</accession>
<dbReference type="Proteomes" id="UP001620295">
    <property type="component" value="Unassembled WGS sequence"/>
</dbReference>
<feature type="compositionally biased region" description="Low complexity" evidence="1">
    <location>
        <begin position="1"/>
        <end position="14"/>
    </location>
</feature>
<proteinExistence type="predicted"/>
<name>A0ABW8LXB0_9ACTN</name>
<sequence length="459" mass="50705">MTEAESASASVSASWTGLGWGPWPEDGTIPQEELTEATAEQMRLPKSLRPVLGEGVLQRPVFDPSMAHHARAMRAGEPQFEDAEAGHRWYAARRRATDLVLAAVADSPWAGHLVLRGSVLLRAWYGEAAREPGDLDFVVVPDSWQLEDERTDRMIDGIARAADLSSRRAAGPVRIDSRGAVSDEIWTYDRVPGRRLVIPWRATEDGVPPGTVQLDFVFNEPLPAPATLTSIPRYADPDGPPQGSPEPPIRLDAATPELSLAWKILWLITDMHPEGKDLYDAVLLAESTELSFGLLRHVFQGVEGGYYERNPVLLEWIGSVEADWFEFQKDHPQIKGLRGAYVRRLLAALAPTFAALDDGSGESAEYLERAAWLAPWTRDCRKLLADSGMDALQENLVDRYVHAKNAIVITRELLGRADCAIVDAAEIVYAFRSFSRKAYDLSQVLGDPVEASRQLAPPE</sequence>
<evidence type="ECO:0000313" key="3">
    <source>
        <dbReference type="Proteomes" id="UP001620295"/>
    </source>
</evidence>
<dbReference type="RefSeq" id="WP_358645117.1">
    <property type="nucleotide sequence ID" value="NZ_JBFAEV010000034.1"/>
</dbReference>
<reference evidence="2 3" key="1">
    <citation type="submission" date="2024-11" db="EMBL/GenBank/DDBJ databases">
        <title>The Natural Products Discovery Center: Release of the First 8490 Sequenced Strains for Exploring Actinobacteria Biosynthetic Diversity.</title>
        <authorList>
            <person name="Kalkreuter E."/>
            <person name="Kautsar S.A."/>
            <person name="Yang D."/>
            <person name="Bader C.D."/>
            <person name="Teijaro C.N."/>
            <person name="Fluegel L."/>
            <person name="Davis C.M."/>
            <person name="Simpson J.R."/>
            <person name="Lauterbach L."/>
            <person name="Steele A.D."/>
            <person name="Gui C."/>
            <person name="Meng S."/>
            <person name="Li G."/>
            <person name="Viehrig K."/>
            <person name="Ye F."/>
            <person name="Su P."/>
            <person name="Kiefer A.F."/>
            <person name="Nichols A."/>
            <person name="Cepeda A.J."/>
            <person name="Yan W."/>
            <person name="Fan B."/>
            <person name="Jiang Y."/>
            <person name="Adhikari A."/>
            <person name="Zheng C.-J."/>
            <person name="Schuster L."/>
            <person name="Cowan T.M."/>
            <person name="Smanski M.J."/>
            <person name="Chevrette M.G."/>
            <person name="De Carvalho L.P.S."/>
            <person name="Shen B."/>
        </authorList>
    </citation>
    <scope>NUCLEOTIDE SEQUENCE [LARGE SCALE GENOMIC DNA]</scope>
    <source>
        <strain evidence="2 3">NPDC020863</strain>
    </source>
</reference>